<dbReference type="OrthoDB" id="9803035at2"/>
<dbReference type="AlphaFoldDB" id="A0A285ZTL9"/>
<evidence type="ECO:0000256" key="4">
    <source>
        <dbReference type="ARBA" id="ARBA00023098"/>
    </source>
</evidence>
<dbReference type="RefSeq" id="WP_097129222.1">
    <property type="nucleotide sequence ID" value="NZ_OCMT01000001.1"/>
</dbReference>
<dbReference type="CDD" id="cd07989">
    <property type="entry name" value="LPLAT_AGPAT-like"/>
    <property type="match status" value="1"/>
</dbReference>
<accession>A0A285ZTL9</accession>
<keyword evidence="6" id="KW-0812">Transmembrane</keyword>
<dbReference type="GO" id="GO:0006654">
    <property type="term" value="P:phosphatidic acid biosynthetic process"/>
    <property type="evidence" value="ECO:0007669"/>
    <property type="project" value="TreeGrafter"/>
</dbReference>
<gene>
    <name evidence="8" type="ORF">SAMN06297358_0947</name>
</gene>
<proteinExistence type="predicted"/>
<keyword evidence="5 8" id="KW-0012">Acyltransferase</keyword>
<reference evidence="9" key="1">
    <citation type="submission" date="2017-09" db="EMBL/GenBank/DDBJ databases">
        <authorList>
            <person name="Varghese N."/>
            <person name="Submissions S."/>
        </authorList>
    </citation>
    <scope>NUCLEOTIDE SEQUENCE [LARGE SCALE GENOMIC DNA]</scope>
    <source>
        <strain evidence="9">CGMCC 1.12803</strain>
    </source>
</reference>
<organism evidence="8 9">
    <name type="scientific">Pedobacter xixiisoli</name>
    <dbReference type="NCBI Taxonomy" id="1476464"/>
    <lineage>
        <taxon>Bacteria</taxon>
        <taxon>Pseudomonadati</taxon>
        <taxon>Bacteroidota</taxon>
        <taxon>Sphingobacteriia</taxon>
        <taxon>Sphingobacteriales</taxon>
        <taxon>Sphingobacteriaceae</taxon>
        <taxon>Pedobacter</taxon>
    </lineage>
</organism>
<keyword evidence="9" id="KW-1185">Reference proteome</keyword>
<dbReference type="Proteomes" id="UP000219281">
    <property type="component" value="Unassembled WGS sequence"/>
</dbReference>
<dbReference type="EMBL" id="OCMT01000001">
    <property type="protein sequence ID" value="SOD12982.1"/>
    <property type="molecule type" value="Genomic_DNA"/>
</dbReference>
<dbReference type="SMART" id="SM00563">
    <property type="entry name" value="PlsC"/>
    <property type="match status" value="1"/>
</dbReference>
<keyword evidence="2" id="KW-0444">Lipid biosynthesis</keyword>
<keyword evidence="6" id="KW-1133">Transmembrane helix</keyword>
<comment type="pathway">
    <text evidence="1">Lipid metabolism.</text>
</comment>
<evidence type="ECO:0000313" key="8">
    <source>
        <dbReference type="EMBL" id="SOD12982.1"/>
    </source>
</evidence>
<keyword evidence="4" id="KW-0443">Lipid metabolism</keyword>
<evidence type="ECO:0000259" key="7">
    <source>
        <dbReference type="SMART" id="SM00563"/>
    </source>
</evidence>
<keyword evidence="3 8" id="KW-0808">Transferase</keyword>
<name>A0A285ZTL9_9SPHI</name>
<evidence type="ECO:0000256" key="5">
    <source>
        <dbReference type="ARBA" id="ARBA00023315"/>
    </source>
</evidence>
<evidence type="ECO:0000256" key="6">
    <source>
        <dbReference type="SAM" id="Phobius"/>
    </source>
</evidence>
<dbReference type="PANTHER" id="PTHR10434:SF64">
    <property type="entry name" value="1-ACYL-SN-GLYCEROL-3-PHOSPHATE ACYLTRANSFERASE-RELATED"/>
    <property type="match status" value="1"/>
</dbReference>
<dbReference type="InterPro" id="IPR002123">
    <property type="entry name" value="Plipid/glycerol_acylTrfase"/>
</dbReference>
<evidence type="ECO:0000256" key="2">
    <source>
        <dbReference type="ARBA" id="ARBA00022516"/>
    </source>
</evidence>
<dbReference type="PANTHER" id="PTHR10434">
    <property type="entry name" value="1-ACYL-SN-GLYCEROL-3-PHOSPHATE ACYLTRANSFERASE"/>
    <property type="match status" value="1"/>
</dbReference>
<feature type="transmembrane region" description="Helical" evidence="6">
    <location>
        <begin position="12"/>
        <end position="31"/>
    </location>
</feature>
<keyword evidence="6" id="KW-0472">Membrane</keyword>
<sequence>MIKLLRRIHLIYSLACILFFFILFLPLYYWFTRHPRYYGILNKFRTAHAYLSATFAGIFFRFEFEKKLDKNQTYIFCANHTSNLDIIIMCALARGRYHFMGKEELTKNPVLGIFFKTIDVAVSRASKISSFRAFKKVGENLENGMSLIIFPEGKIDDIYPPVLQDFKSGPFRLAIEKNIPIVPVSITNVWKIMWDDGMKHGSRPGIIDVYVHEPILTSILAVENDEVLKNEVYSKINSKL</sequence>
<feature type="transmembrane region" description="Helical" evidence="6">
    <location>
        <begin position="47"/>
        <end position="64"/>
    </location>
</feature>
<dbReference type="GO" id="GO:0003841">
    <property type="term" value="F:1-acylglycerol-3-phosphate O-acyltransferase activity"/>
    <property type="evidence" value="ECO:0007669"/>
    <property type="project" value="TreeGrafter"/>
</dbReference>
<evidence type="ECO:0000256" key="3">
    <source>
        <dbReference type="ARBA" id="ARBA00022679"/>
    </source>
</evidence>
<dbReference type="Pfam" id="PF01553">
    <property type="entry name" value="Acyltransferase"/>
    <property type="match status" value="1"/>
</dbReference>
<evidence type="ECO:0000313" key="9">
    <source>
        <dbReference type="Proteomes" id="UP000219281"/>
    </source>
</evidence>
<dbReference type="SUPFAM" id="SSF69593">
    <property type="entry name" value="Glycerol-3-phosphate (1)-acyltransferase"/>
    <property type="match status" value="1"/>
</dbReference>
<evidence type="ECO:0000256" key="1">
    <source>
        <dbReference type="ARBA" id="ARBA00005189"/>
    </source>
</evidence>
<feature type="domain" description="Phospholipid/glycerol acyltransferase" evidence="7">
    <location>
        <begin position="74"/>
        <end position="189"/>
    </location>
</feature>
<protein>
    <submittedName>
        <fullName evidence="8">1-acyl-sn-glycerol-3-phosphate acyltransferase</fullName>
    </submittedName>
</protein>